<evidence type="ECO:0000313" key="3">
    <source>
        <dbReference type="EMBL" id="MCA9755319.1"/>
    </source>
</evidence>
<evidence type="ECO:0000256" key="2">
    <source>
        <dbReference type="SAM" id="Phobius"/>
    </source>
</evidence>
<dbReference type="Proteomes" id="UP000739538">
    <property type="component" value="Unassembled WGS sequence"/>
</dbReference>
<feature type="region of interest" description="Disordered" evidence="1">
    <location>
        <begin position="43"/>
        <end position="63"/>
    </location>
</feature>
<proteinExistence type="predicted"/>
<reference evidence="3" key="1">
    <citation type="submission" date="2020-04" db="EMBL/GenBank/DDBJ databases">
        <authorList>
            <person name="Zhang T."/>
        </authorList>
    </citation>
    <scope>NUCLEOTIDE SEQUENCE</scope>
    <source>
        <strain evidence="3">HKST-UBA02</strain>
    </source>
</reference>
<keyword evidence="2" id="KW-1133">Transmembrane helix</keyword>
<feature type="transmembrane region" description="Helical" evidence="2">
    <location>
        <begin position="20"/>
        <end position="39"/>
    </location>
</feature>
<reference evidence="3" key="2">
    <citation type="journal article" date="2021" name="Microbiome">
        <title>Successional dynamics and alternative stable states in a saline activated sludge microbial community over 9 years.</title>
        <authorList>
            <person name="Wang Y."/>
            <person name="Ye J."/>
            <person name="Ju F."/>
            <person name="Liu L."/>
            <person name="Boyd J.A."/>
            <person name="Deng Y."/>
            <person name="Parks D.H."/>
            <person name="Jiang X."/>
            <person name="Yin X."/>
            <person name="Woodcroft B.J."/>
            <person name="Tyson G.W."/>
            <person name="Hugenholtz P."/>
            <person name="Polz M.F."/>
            <person name="Zhang T."/>
        </authorList>
    </citation>
    <scope>NUCLEOTIDE SEQUENCE</scope>
    <source>
        <strain evidence="3">HKST-UBA02</strain>
    </source>
</reference>
<gene>
    <name evidence="3" type="ORF">KDA27_05910</name>
</gene>
<keyword evidence="2" id="KW-0812">Transmembrane</keyword>
<evidence type="ECO:0000313" key="4">
    <source>
        <dbReference type="Proteomes" id="UP000739538"/>
    </source>
</evidence>
<keyword evidence="2" id="KW-0472">Membrane</keyword>
<sequence>MATPSSRELWRYADGARTRCGLHSLLMLAISFLFVAPVGCGSGETDSTRGAASKAVLESRSESKSESKSESDWIVLPAPQLESAVGYRDGARTRARFVFRIAEGDALQVDVLTEQTPTPKLVRGSWSRRGSSQEAGGVVEADDLHFLGGQGGRPSLGGRLVLLDSDLKEVLRLAFPPLELEPIRPGGLGSIDSDDPR</sequence>
<accession>A0A956N9Z6</accession>
<organism evidence="3 4">
    <name type="scientific">Eiseniibacteriota bacterium</name>
    <dbReference type="NCBI Taxonomy" id="2212470"/>
    <lineage>
        <taxon>Bacteria</taxon>
        <taxon>Candidatus Eiseniibacteriota</taxon>
    </lineage>
</organism>
<comment type="caution">
    <text evidence="3">The sequence shown here is derived from an EMBL/GenBank/DDBJ whole genome shotgun (WGS) entry which is preliminary data.</text>
</comment>
<dbReference type="EMBL" id="JAGQHS010000020">
    <property type="protein sequence ID" value="MCA9755319.1"/>
    <property type="molecule type" value="Genomic_DNA"/>
</dbReference>
<protein>
    <submittedName>
        <fullName evidence="3">Uncharacterized protein</fullName>
    </submittedName>
</protein>
<dbReference type="AlphaFoldDB" id="A0A956N9Z6"/>
<evidence type="ECO:0000256" key="1">
    <source>
        <dbReference type="SAM" id="MobiDB-lite"/>
    </source>
</evidence>
<name>A0A956N9Z6_UNCEI</name>